<keyword evidence="4 16" id="KW-0808">Transferase</keyword>
<evidence type="ECO:0000256" key="15">
    <source>
        <dbReference type="NCBIfam" id="TIGR00593"/>
    </source>
</evidence>
<evidence type="ECO:0000256" key="1">
    <source>
        <dbReference type="ARBA" id="ARBA00007705"/>
    </source>
</evidence>
<dbReference type="FunFam" id="1.10.150.20:FF:000002">
    <property type="entry name" value="DNA polymerase I"/>
    <property type="match status" value="1"/>
</dbReference>
<dbReference type="InterPro" id="IPR036397">
    <property type="entry name" value="RNaseH_sf"/>
</dbReference>
<dbReference type="PROSITE" id="PS00447">
    <property type="entry name" value="DNA_POLYMERASE_A"/>
    <property type="match status" value="1"/>
</dbReference>
<dbReference type="GO" id="GO:0006261">
    <property type="term" value="P:DNA-templated DNA replication"/>
    <property type="evidence" value="ECO:0007669"/>
    <property type="project" value="UniProtKB-UniRule"/>
</dbReference>
<dbReference type="CDD" id="cd09898">
    <property type="entry name" value="H3TH_53EXO"/>
    <property type="match status" value="1"/>
</dbReference>
<dbReference type="SMART" id="SM00475">
    <property type="entry name" value="53EXOc"/>
    <property type="match status" value="1"/>
</dbReference>
<dbReference type="InterPro" id="IPR001098">
    <property type="entry name" value="DNA-dir_DNA_pol_A_palm_dom"/>
</dbReference>
<accession>A0A5C6RSM1</accession>
<dbReference type="Gene3D" id="3.30.70.370">
    <property type="match status" value="1"/>
</dbReference>
<dbReference type="InterPro" id="IPR020045">
    <property type="entry name" value="DNA_polI_H3TH"/>
</dbReference>
<dbReference type="Proteomes" id="UP000321721">
    <property type="component" value="Unassembled WGS sequence"/>
</dbReference>
<dbReference type="Pfam" id="PF00476">
    <property type="entry name" value="DNA_pol_A"/>
    <property type="match status" value="1"/>
</dbReference>
<dbReference type="InterPro" id="IPR043502">
    <property type="entry name" value="DNA/RNA_pol_sf"/>
</dbReference>
<comment type="function">
    <text evidence="16">In addition to polymerase activity, this DNA polymerase exhibits 3'-5' and 5'-3' exonuclease activity.</text>
</comment>
<dbReference type="InterPro" id="IPR020046">
    <property type="entry name" value="5-3_exonucl_a-hlix_arch_N"/>
</dbReference>
<dbReference type="InterPro" id="IPR012337">
    <property type="entry name" value="RNaseH-like_sf"/>
</dbReference>
<dbReference type="SMART" id="SM00474">
    <property type="entry name" value="35EXOc"/>
    <property type="match status" value="1"/>
</dbReference>
<evidence type="ECO:0000256" key="10">
    <source>
        <dbReference type="ARBA" id="ARBA00022839"/>
    </source>
</evidence>
<evidence type="ECO:0000256" key="2">
    <source>
        <dbReference type="ARBA" id="ARBA00012417"/>
    </source>
</evidence>
<evidence type="ECO:0000256" key="4">
    <source>
        <dbReference type="ARBA" id="ARBA00022679"/>
    </source>
</evidence>
<feature type="domain" description="5'-3' exonuclease" evidence="18">
    <location>
        <begin position="6"/>
        <end position="268"/>
    </location>
</feature>
<dbReference type="InterPro" id="IPR019760">
    <property type="entry name" value="DNA-dir_DNA_pol_A_CS"/>
</dbReference>
<dbReference type="PRINTS" id="PR00868">
    <property type="entry name" value="DNAPOLI"/>
</dbReference>
<dbReference type="GO" id="GO:0008409">
    <property type="term" value="F:5'-3' exonuclease activity"/>
    <property type="evidence" value="ECO:0007669"/>
    <property type="project" value="UniProtKB-UniRule"/>
</dbReference>
<dbReference type="Gene3D" id="3.30.420.10">
    <property type="entry name" value="Ribonuclease H-like superfamily/Ribonuclease H"/>
    <property type="match status" value="1"/>
</dbReference>
<dbReference type="NCBIfam" id="NF004397">
    <property type="entry name" value="PRK05755.1"/>
    <property type="match status" value="1"/>
</dbReference>
<comment type="similarity">
    <text evidence="1 16">Belongs to the DNA polymerase type-A family.</text>
</comment>
<keyword evidence="13 16" id="KW-0234">DNA repair</keyword>
<name>A0A5C6RSM1_9FLAO</name>
<dbReference type="PANTHER" id="PTHR10133:SF27">
    <property type="entry name" value="DNA POLYMERASE NU"/>
    <property type="match status" value="1"/>
</dbReference>
<dbReference type="RefSeq" id="WP_147100810.1">
    <property type="nucleotide sequence ID" value="NZ_VOOS01000004.1"/>
</dbReference>
<evidence type="ECO:0000259" key="19">
    <source>
        <dbReference type="SMART" id="SM00482"/>
    </source>
</evidence>
<dbReference type="InterPro" id="IPR002298">
    <property type="entry name" value="DNA_polymerase_A"/>
</dbReference>
<dbReference type="Pfam" id="PF01612">
    <property type="entry name" value="DNA_pol_A_exo1"/>
    <property type="match status" value="1"/>
</dbReference>
<evidence type="ECO:0000256" key="11">
    <source>
        <dbReference type="ARBA" id="ARBA00022932"/>
    </source>
</evidence>
<comment type="caution">
    <text evidence="20">The sequence shown here is derived from an EMBL/GenBank/DDBJ whole genome shotgun (WGS) entry which is preliminary data.</text>
</comment>
<dbReference type="InterPro" id="IPR018320">
    <property type="entry name" value="DNA_polymerase_1"/>
</dbReference>
<evidence type="ECO:0000256" key="7">
    <source>
        <dbReference type="ARBA" id="ARBA00022722"/>
    </source>
</evidence>
<dbReference type="EMBL" id="VOOS01000004">
    <property type="protein sequence ID" value="TXB64640.1"/>
    <property type="molecule type" value="Genomic_DNA"/>
</dbReference>
<keyword evidence="7" id="KW-0540">Nuclease</keyword>
<dbReference type="GO" id="GO:0003887">
    <property type="term" value="F:DNA-directed DNA polymerase activity"/>
    <property type="evidence" value="ECO:0007669"/>
    <property type="project" value="UniProtKB-UniRule"/>
</dbReference>
<keyword evidence="5 16" id="KW-0548">Nucleotidyltransferase</keyword>
<protein>
    <recommendedName>
        <fullName evidence="3 15">DNA polymerase I</fullName>
        <ecNumber evidence="2 15">2.7.7.7</ecNumber>
    </recommendedName>
</protein>
<keyword evidence="11 16" id="KW-0239">DNA-directed DNA polymerase</keyword>
<dbReference type="EC" id="2.7.7.7" evidence="2 15"/>
<dbReference type="Gene3D" id="1.10.150.20">
    <property type="entry name" value="5' to 3' exonuclease, C-terminal subdomain"/>
    <property type="match status" value="2"/>
</dbReference>
<dbReference type="SUPFAM" id="SSF53098">
    <property type="entry name" value="Ribonuclease H-like"/>
    <property type="match status" value="1"/>
</dbReference>
<dbReference type="CDD" id="cd06139">
    <property type="entry name" value="DNA_polA_I_Ecoli_like_exo"/>
    <property type="match status" value="1"/>
</dbReference>
<dbReference type="PANTHER" id="PTHR10133">
    <property type="entry name" value="DNA POLYMERASE I"/>
    <property type="match status" value="1"/>
</dbReference>
<evidence type="ECO:0000259" key="17">
    <source>
        <dbReference type="SMART" id="SM00474"/>
    </source>
</evidence>
<dbReference type="CDD" id="cd08637">
    <property type="entry name" value="DNA_pol_A_pol_I_C"/>
    <property type="match status" value="1"/>
</dbReference>
<dbReference type="GO" id="GO:0003677">
    <property type="term" value="F:DNA binding"/>
    <property type="evidence" value="ECO:0007669"/>
    <property type="project" value="UniProtKB-UniRule"/>
</dbReference>
<dbReference type="SMART" id="SM00279">
    <property type="entry name" value="HhH2"/>
    <property type="match status" value="1"/>
</dbReference>
<keyword evidence="9 16" id="KW-0378">Hydrolase</keyword>
<dbReference type="SUPFAM" id="SSF47807">
    <property type="entry name" value="5' to 3' exonuclease, C-terminal subdomain"/>
    <property type="match status" value="1"/>
</dbReference>
<dbReference type="Gene3D" id="3.40.50.1010">
    <property type="entry name" value="5'-nuclease"/>
    <property type="match status" value="1"/>
</dbReference>
<dbReference type="SUPFAM" id="SSF88723">
    <property type="entry name" value="PIN domain-like"/>
    <property type="match status" value="1"/>
</dbReference>
<keyword evidence="6 16" id="KW-0235">DNA replication</keyword>
<keyword evidence="21" id="KW-1185">Reference proteome</keyword>
<evidence type="ECO:0000256" key="5">
    <source>
        <dbReference type="ARBA" id="ARBA00022695"/>
    </source>
</evidence>
<dbReference type="InterPro" id="IPR002421">
    <property type="entry name" value="5-3_exonuclease"/>
</dbReference>
<dbReference type="FunFam" id="1.20.1060.10:FF:000001">
    <property type="entry name" value="DNA polymerase I"/>
    <property type="match status" value="1"/>
</dbReference>
<evidence type="ECO:0000256" key="16">
    <source>
        <dbReference type="RuleBase" id="RU004460"/>
    </source>
</evidence>
<evidence type="ECO:0000313" key="21">
    <source>
        <dbReference type="Proteomes" id="UP000321721"/>
    </source>
</evidence>
<evidence type="ECO:0000256" key="6">
    <source>
        <dbReference type="ARBA" id="ARBA00022705"/>
    </source>
</evidence>
<evidence type="ECO:0000256" key="12">
    <source>
        <dbReference type="ARBA" id="ARBA00023125"/>
    </source>
</evidence>
<evidence type="ECO:0000313" key="20">
    <source>
        <dbReference type="EMBL" id="TXB64640.1"/>
    </source>
</evidence>
<evidence type="ECO:0000256" key="13">
    <source>
        <dbReference type="ARBA" id="ARBA00023204"/>
    </source>
</evidence>
<dbReference type="CDD" id="cd09859">
    <property type="entry name" value="PIN_53EXO"/>
    <property type="match status" value="1"/>
</dbReference>
<feature type="domain" description="DNA-directed DNA polymerase family A palm" evidence="19">
    <location>
        <begin position="689"/>
        <end position="896"/>
    </location>
</feature>
<dbReference type="Gene3D" id="1.20.1060.10">
    <property type="entry name" value="Taq DNA Polymerase, Chain T, domain 4"/>
    <property type="match status" value="1"/>
</dbReference>
<dbReference type="InterPro" id="IPR036279">
    <property type="entry name" value="5-3_exonuclease_C_sf"/>
</dbReference>
<evidence type="ECO:0000256" key="3">
    <source>
        <dbReference type="ARBA" id="ARBA00020311"/>
    </source>
</evidence>
<evidence type="ECO:0000256" key="8">
    <source>
        <dbReference type="ARBA" id="ARBA00022763"/>
    </source>
</evidence>
<feature type="domain" description="3'-5' exonuclease" evidence="17">
    <location>
        <begin position="340"/>
        <end position="521"/>
    </location>
</feature>
<dbReference type="NCBIfam" id="TIGR00593">
    <property type="entry name" value="pola"/>
    <property type="match status" value="1"/>
</dbReference>
<keyword evidence="10 16" id="KW-0269">Exonuclease</keyword>
<dbReference type="InterPro" id="IPR008918">
    <property type="entry name" value="HhH2"/>
</dbReference>
<organism evidence="20 21">
    <name type="scientific">Vicingus serpentipes</name>
    <dbReference type="NCBI Taxonomy" id="1926625"/>
    <lineage>
        <taxon>Bacteria</taxon>
        <taxon>Pseudomonadati</taxon>
        <taxon>Bacteroidota</taxon>
        <taxon>Flavobacteriia</taxon>
        <taxon>Flavobacteriales</taxon>
        <taxon>Vicingaceae</taxon>
        <taxon>Vicingus</taxon>
    </lineage>
</organism>
<evidence type="ECO:0000256" key="14">
    <source>
        <dbReference type="ARBA" id="ARBA00049244"/>
    </source>
</evidence>
<dbReference type="InterPro" id="IPR029060">
    <property type="entry name" value="PIN-like_dom_sf"/>
</dbReference>
<dbReference type="GO" id="GO:0006302">
    <property type="term" value="P:double-strand break repair"/>
    <property type="evidence" value="ECO:0007669"/>
    <property type="project" value="TreeGrafter"/>
</dbReference>
<dbReference type="OrthoDB" id="9806424at2"/>
<dbReference type="Pfam" id="PF01367">
    <property type="entry name" value="5_3_exonuc"/>
    <property type="match status" value="1"/>
</dbReference>
<dbReference type="FunFam" id="1.10.150.20:FF:000003">
    <property type="entry name" value="DNA polymerase I"/>
    <property type="match status" value="1"/>
</dbReference>
<gene>
    <name evidence="16 20" type="primary">polA</name>
    <name evidence="20" type="ORF">FRY74_09315</name>
</gene>
<keyword evidence="8 16" id="KW-0227">DNA damage</keyword>
<dbReference type="InterPro" id="IPR002562">
    <property type="entry name" value="3'-5'_exonuclease_dom"/>
</dbReference>
<dbReference type="GO" id="GO:0008408">
    <property type="term" value="F:3'-5' exonuclease activity"/>
    <property type="evidence" value="ECO:0007669"/>
    <property type="project" value="UniProtKB-UniRule"/>
</dbReference>
<sequence length="932" mass="105329">MSTSNKKLFLLDAFALIYRAYFGFGKNHRYNSKGLNTSAMLGFTNTLIEVLEKQKPTHIAVVFDAPGGATNREEDFSDYKAGREAMPEDIKTAIPYIKQILDAFNIPIYLLEGYEADDIIGTMAKAAEKEGFQTYMMTPDKDFGQLVSENIFMYKPAAYGKPAEVLGIPEVCEKFGVENPLQVIDILGLWGDAVDNIPGIPGIGEKTSKILIAKYGSVEGLIEHAHELKGKQKENVIEFAEQGLMSKKLATIILDVPVEYDFEDFRVEAPDEQKIIDLFAELEFRNLAKRVLGKEIQIQAAPVQVGGQMDLFGNAPAIEEEELEPELMEQKDISNTKHNYNFLQTAEERKTLIDNLSKQTSFCFDTETTGLNTLEAEIVGLSIAYKEHEAYYIPFSDKKDETKAILEEFKVVFENDKIEKVGHNIKYDLNILANYNVELKGKLFDTMIAHYLIQPDMRHGMDLLAEAYLGYKPVSIETLIGKKGKNQLSMRDIPQENIVDYACEDADITLQLKNEFEPKMNPTLKKLMDEIEIPLIPVLADMEREGINLDVDALAKFSIELEDSITVLTKEIIELAGEDFNIDSPKQLGEVLFDKMQIIEKAKKTKTGQYSTGEDVLSKLADKHDIVPKILEYRSLKKLKSTYVDALPELVNPHTNRLHTSYMQTVAATGRLSSNNPNLQNIPIRTEKGREIRKAFIPRNEDYTLLAADYSQIELRIIAALSEDENMQEAFVKGEDIHTATAAKVFGVEKNEVDREMRSKAKAVNFGIIYGVSAFGLSQNLNISRTEAKEIIDTYFEKYPKLKAYMDNNVVLAKEQGYVETIMQRRRNLKDINSNNAIVRGHAERNAVNAPIQGSAADIIKIAMINIHQEFEKEQLKSKMLLQVHDELVFDVFKPELEKVKKIVKDKMEHAVKIAVPLDVEMSNAENWLLAH</sequence>
<evidence type="ECO:0000259" key="18">
    <source>
        <dbReference type="SMART" id="SM00475"/>
    </source>
</evidence>
<keyword evidence="12 16" id="KW-0238">DNA-binding</keyword>
<reference evidence="20 21" key="1">
    <citation type="submission" date="2019-08" db="EMBL/GenBank/DDBJ databases">
        <title>Genome of Vicingus serpentipes NCIMB 15042.</title>
        <authorList>
            <person name="Bowman J.P."/>
        </authorList>
    </citation>
    <scope>NUCLEOTIDE SEQUENCE [LARGE SCALE GENOMIC DNA]</scope>
    <source>
        <strain evidence="20 21">NCIMB 15042</strain>
    </source>
</reference>
<dbReference type="Pfam" id="PF02739">
    <property type="entry name" value="5_3_exonuc_N"/>
    <property type="match status" value="1"/>
</dbReference>
<evidence type="ECO:0000256" key="9">
    <source>
        <dbReference type="ARBA" id="ARBA00022801"/>
    </source>
</evidence>
<dbReference type="AlphaFoldDB" id="A0A5C6RSM1"/>
<dbReference type="SMART" id="SM00482">
    <property type="entry name" value="POLAc"/>
    <property type="match status" value="1"/>
</dbReference>
<dbReference type="SUPFAM" id="SSF56672">
    <property type="entry name" value="DNA/RNA polymerases"/>
    <property type="match status" value="1"/>
</dbReference>
<proteinExistence type="inferred from homology"/>
<comment type="catalytic activity">
    <reaction evidence="14 16">
        <text>DNA(n) + a 2'-deoxyribonucleoside 5'-triphosphate = DNA(n+1) + diphosphate</text>
        <dbReference type="Rhea" id="RHEA:22508"/>
        <dbReference type="Rhea" id="RHEA-COMP:17339"/>
        <dbReference type="Rhea" id="RHEA-COMP:17340"/>
        <dbReference type="ChEBI" id="CHEBI:33019"/>
        <dbReference type="ChEBI" id="CHEBI:61560"/>
        <dbReference type="ChEBI" id="CHEBI:173112"/>
        <dbReference type="EC" id="2.7.7.7"/>
    </reaction>
</comment>